<evidence type="ECO:0000256" key="1">
    <source>
        <dbReference type="SAM" id="MobiDB-lite"/>
    </source>
</evidence>
<reference evidence="2 3" key="1">
    <citation type="submission" date="2023-12" db="EMBL/GenBank/DDBJ databases">
        <title>Blastococcus brunescens sp. nov., an actonobacterium isolated from sandstone collected in sahara desert.</title>
        <authorList>
            <person name="Gtari M."/>
            <person name="Ghodhbane F."/>
        </authorList>
    </citation>
    <scope>NUCLEOTIDE SEQUENCE [LARGE SCALE GENOMIC DNA]</scope>
    <source>
        <strain evidence="2 3">BMG 8361</strain>
    </source>
</reference>
<name>A0ABZ1AXA1_9ACTN</name>
<evidence type="ECO:0000313" key="3">
    <source>
        <dbReference type="Proteomes" id="UP001324287"/>
    </source>
</evidence>
<dbReference type="RefSeq" id="WP_324274517.1">
    <property type="nucleotide sequence ID" value="NZ_CP141261.1"/>
</dbReference>
<feature type="compositionally biased region" description="Low complexity" evidence="1">
    <location>
        <begin position="42"/>
        <end position="58"/>
    </location>
</feature>
<organism evidence="2 3">
    <name type="scientific">Blastococcus brunescens</name>
    <dbReference type="NCBI Taxonomy" id="1564165"/>
    <lineage>
        <taxon>Bacteria</taxon>
        <taxon>Bacillati</taxon>
        <taxon>Actinomycetota</taxon>
        <taxon>Actinomycetes</taxon>
        <taxon>Geodermatophilales</taxon>
        <taxon>Geodermatophilaceae</taxon>
        <taxon>Blastococcus</taxon>
    </lineage>
</organism>
<feature type="compositionally biased region" description="Basic residues" evidence="1">
    <location>
        <begin position="78"/>
        <end position="87"/>
    </location>
</feature>
<accession>A0ABZ1AXA1</accession>
<keyword evidence="3" id="KW-1185">Reference proteome</keyword>
<feature type="region of interest" description="Disordered" evidence="1">
    <location>
        <begin position="1"/>
        <end position="25"/>
    </location>
</feature>
<dbReference type="EMBL" id="CP141261">
    <property type="protein sequence ID" value="WRL63180.1"/>
    <property type="molecule type" value="Genomic_DNA"/>
</dbReference>
<gene>
    <name evidence="2" type="ORF">U6N30_25845</name>
</gene>
<feature type="compositionally biased region" description="Low complexity" evidence="1">
    <location>
        <begin position="68"/>
        <end position="77"/>
    </location>
</feature>
<dbReference type="Proteomes" id="UP001324287">
    <property type="component" value="Chromosome"/>
</dbReference>
<feature type="region of interest" description="Disordered" evidence="1">
    <location>
        <begin position="37"/>
        <end position="103"/>
    </location>
</feature>
<evidence type="ECO:0000313" key="2">
    <source>
        <dbReference type="EMBL" id="WRL63180.1"/>
    </source>
</evidence>
<sequence>MPEARVIPLRPDDDEPYVPPAAPPGWEEQLAGGLEFLRRRMTGSTRPTSSGSTPTSPTTCCCRCCGRCTRSGSGSRARGWRTSRRRVAPSWWPTTPAPSRPMR</sequence>
<proteinExistence type="predicted"/>
<protein>
    <submittedName>
        <fullName evidence="2">Uncharacterized protein</fullName>
    </submittedName>
</protein>